<accession>A0A0F9BPE0</accession>
<proteinExistence type="predicted"/>
<protein>
    <submittedName>
        <fullName evidence="1">Uncharacterized protein</fullName>
    </submittedName>
</protein>
<name>A0A0F9BPE0_9ZZZZ</name>
<reference evidence="1" key="1">
    <citation type="journal article" date="2015" name="Nature">
        <title>Complex archaea that bridge the gap between prokaryotes and eukaryotes.</title>
        <authorList>
            <person name="Spang A."/>
            <person name="Saw J.H."/>
            <person name="Jorgensen S.L."/>
            <person name="Zaremba-Niedzwiedzka K."/>
            <person name="Martijn J."/>
            <person name="Lind A.E."/>
            <person name="van Eijk R."/>
            <person name="Schleper C."/>
            <person name="Guy L."/>
            <person name="Ettema T.J."/>
        </authorList>
    </citation>
    <scope>NUCLEOTIDE SEQUENCE</scope>
</reference>
<dbReference type="AlphaFoldDB" id="A0A0F9BPE0"/>
<evidence type="ECO:0000313" key="1">
    <source>
        <dbReference type="EMBL" id="KKL23739.1"/>
    </source>
</evidence>
<sequence length="49" mass="5204">GQMNLIANSGFSLDFNPAGWFETGVNTLLNLELSAAISVDGSLTYIEVL</sequence>
<organism evidence="1">
    <name type="scientific">marine sediment metagenome</name>
    <dbReference type="NCBI Taxonomy" id="412755"/>
    <lineage>
        <taxon>unclassified sequences</taxon>
        <taxon>metagenomes</taxon>
        <taxon>ecological metagenomes</taxon>
    </lineage>
</organism>
<comment type="caution">
    <text evidence="1">The sequence shown here is derived from an EMBL/GenBank/DDBJ whole genome shotgun (WGS) entry which is preliminary data.</text>
</comment>
<gene>
    <name evidence="1" type="ORF">LCGC14_2422340</name>
</gene>
<dbReference type="EMBL" id="LAZR01036863">
    <property type="protein sequence ID" value="KKL23739.1"/>
    <property type="molecule type" value="Genomic_DNA"/>
</dbReference>
<feature type="non-terminal residue" evidence="1">
    <location>
        <position position="1"/>
    </location>
</feature>